<protein>
    <recommendedName>
        <fullName evidence="4">DUF4216 domain-containing protein</fullName>
    </recommendedName>
</protein>
<feature type="region of interest" description="Disordered" evidence="1">
    <location>
        <begin position="378"/>
        <end position="423"/>
    </location>
</feature>
<evidence type="ECO:0008006" key="4">
    <source>
        <dbReference type="Google" id="ProtNLM"/>
    </source>
</evidence>
<feature type="compositionally biased region" description="Polar residues" evidence="1">
    <location>
        <begin position="380"/>
        <end position="397"/>
    </location>
</feature>
<proteinExistence type="predicted"/>
<dbReference type="Gramene" id="RZC84298">
    <property type="protein sequence ID" value="RZC84298"/>
    <property type="gene ID" value="C5167_047084"/>
</dbReference>
<dbReference type="PANTHER" id="PTHR33018">
    <property type="entry name" value="OS10G0338966 PROTEIN-RELATED"/>
    <property type="match status" value="1"/>
</dbReference>
<dbReference type="Proteomes" id="UP000316621">
    <property type="component" value="Chromosome 11"/>
</dbReference>
<feature type="compositionally biased region" description="Polar residues" evidence="1">
    <location>
        <begin position="111"/>
        <end position="128"/>
    </location>
</feature>
<feature type="region of interest" description="Disordered" evidence="1">
    <location>
        <begin position="102"/>
        <end position="133"/>
    </location>
</feature>
<feature type="compositionally biased region" description="Basic and acidic residues" evidence="1">
    <location>
        <begin position="401"/>
        <end position="410"/>
    </location>
</feature>
<sequence>MFSAKSYEERFITRDSGVWMEVTTTFRASSKDKNLQDQSTKYYGGEQDPLVQTLTRFKPGDGYLNRFKSIDNYYDEPAIMDFEAKLVFYSSDLKNSDWSGASLTDGRMESSRSGSDPYRSTTTSSQKNITRKSKKPKLFTTVNFAGKVIGDRIATGRFATRVGELIRSRVPISHKEWRRVPDNFKDGVWTALKECIKATGSCKEQQKEQEVSGEGADISEEVDEEPLPELTPEIWESARADVPLGIDPYIWEEFVDMKKNPEKMAKNKVNAVRKSKQTVHYTLGRCTYHNKKHKLDEPGEEVVPPSTTEKWLYRHVRRDGSVHPSAVEAYQVEMAAIAAAALHQRDDENALKLSKIEGELGSLGSAVKEILTCLKRKEPTSSASVGTPSPEKGSNSLLGHPNDDSMDHADSLSNESSSSKVEIQDNKGKFVASGCIAGGDYRHSRKERILYYMKLKFLEWLLGSHAWTVSRKQKLSFPLLNSQSCRVTQMTCNEVLIGSIAEEVLRLEVGSQ</sequence>
<gene>
    <name evidence="2" type="ORF">C5167_047084</name>
</gene>
<feature type="region of interest" description="Disordered" evidence="1">
    <location>
        <begin position="206"/>
        <end position="227"/>
    </location>
</feature>
<accession>A0A4Y7LII2</accession>
<dbReference type="PANTHER" id="PTHR33018:SF37">
    <property type="entry name" value="TRANSPOSASE TNP1_EN_SPM-LIKE DOMAIN-CONTAINING PROTEIN"/>
    <property type="match status" value="1"/>
</dbReference>
<evidence type="ECO:0000256" key="1">
    <source>
        <dbReference type="SAM" id="MobiDB-lite"/>
    </source>
</evidence>
<evidence type="ECO:0000313" key="2">
    <source>
        <dbReference type="EMBL" id="RZC84298.1"/>
    </source>
</evidence>
<feature type="compositionally biased region" description="Acidic residues" evidence="1">
    <location>
        <begin position="217"/>
        <end position="227"/>
    </location>
</feature>
<dbReference type="EMBL" id="CM010725">
    <property type="protein sequence ID" value="RZC84298.1"/>
    <property type="molecule type" value="Genomic_DNA"/>
</dbReference>
<reference evidence="2 3" key="1">
    <citation type="journal article" date="2018" name="Science">
        <title>The opium poppy genome and morphinan production.</title>
        <authorList>
            <person name="Guo L."/>
            <person name="Winzer T."/>
            <person name="Yang X."/>
            <person name="Li Y."/>
            <person name="Ning Z."/>
            <person name="He Z."/>
            <person name="Teodor R."/>
            <person name="Lu Y."/>
            <person name="Bowser T.A."/>
            <person name="Graham I.A."/>
            <person name="Ye K."/>
        </authorList>
    </citation>
    <scope>NUCLEOTIDE SEQUENCE [LARGE SCALE GENOMIC DNA]</scope>
    <source>
        <strain evidence="3">cv. HN1</strain>
        <tissue evidence="2">Leaves</tissue>
    </source>
</reference>
<evidence type="ECO:0000313" key="3">
    <source>
        <dbReference type="Proteomes" id="UP000316621"/>
    </source>
</evidence>
<dbReference type="AlphaFoldDB" id="A0A4Y7LII2"/>
<name>A0A4Y7LII2_PAPSO</name>
<organism evidence="2 3">
    <name type="scientific">Papaver somniferum</name>
    <name type="common">Opium poppy</name>
    <dbReference type="NCBI Taxonomy" id="3469"/>
    <lineage>
        <taxon>Eukaryota</taxon>
        <taxon>Viridiplantae</taxon>
        <taxon>Streptophyta</taxon>
        <taxon>Embryophyta</taxon>
        <taxon>Tracheophyta</taxon>
        <taxon>Spermatophyta</taxon>
        <taxon>Magnoliopsida</taxon>
        <taxon>Ranunculales</taxon>
        <taxon>Papaveraceae</taxon>
        <taxon>Papaveroideae</taxon>
        <taxon>Papaver</taxon>
    </lineage>
</organism>
<keyword evidence="3" id="KW-1185">Reference proteome</keyword>